<dbReference type="GO" id="GO:0005634">
    <property type="term" value="C:nucleus"/>
    <property type="evidence" value="ECO:0007669"/>
    <property type="project" value="TreeGrafter"/>
</dbReference>
<gene>
    <name evidence="3" type="ORF">D9758_012795</name>
</gene>
<dbReference type="GO" id="GO:0003677">
    <property type="term" value="F:DNA binding"/>
    <property type="evidence" value="ECO:0007669"/>
    <property type="project" value="UniProtKB-KW"/>
</dbReference>
<keyword evidence="1" id="KW-0238">DNA-binding</keyword>
<dbReference type="InterPro" id="IPR050863">
    <property type="entry name" value="CenT-Element_Derived"/>
</dbReference>
<protein>
    <recommendedName>
        <fullName evidence="2">HTH CENPB-type domain-containing protein</fullName>
    </recommendedName>
</protein>
<dbReference type="EMBL" id="JAACJM010000075">
    <property type="protein sequence ID" value="KAF5350334.1"/>
    <property type="molecule type" value="Genomic_DNA"/>
</dbReference>
<evidence type="ECO:0000313" key="3">
    <source>
        <dbReference type="EMBL" id="KAF5350334.1"/>
    </source>
</evidence>
<reference evidence="3 4" key="1">
    <citation type="journal article" date="2020" name="ISME J.">
        <title>Uncovering the hidden diversity of litter-decomposition mechanisms in mushroom-forming fungi.</title>
        <authorList>
            <person name="Floudas D."/>
            <person name="Bentzer J."/>
            <person name="Ahren D."/>
            <person name="Johansson T."/>
            <person name="Persson P."/>
            <person name="Tunlid A."/>
        </authorList>
    </citation>
    <scope>NUCLEOTIDE SEQUENCE [LARGE SCALE GENOMIC DNA]</scope>
    <source>
        <strain evidence="3 4">CBS 291.85</strain>
    </source>
</reference>
<dbReference type="AlphaFoldDB" id="A0A8H5CZN9"/>
<keyword evidence="4" id="KW-1185">Reference proteome</keyword>
<dbReference type="InterPro" id="IPR006600">
    <property type="entry name" value="HTH_CenpB_DNA-bd_dom"/>
</dbReference>
<dbReference type="PANTHER" id="PTHR19303:SF73">
    <property type="entry name" value="PROTEIN PDC2"/>
    <property type="match status" value="1"/>
</dbReference>
<sequence>MYFELQLSRRPLRPLLLAPQCPKNRRNTFPVPVLIPLSTKIDILVLDYIDKHRGARQDAVSLYFANRTQDEGGALILSQSTVSRIRKNRNELRARAAMNPTALSAKKERAVQRPDVERCLYLWVRHIEDEKCETVSGPMLQEKRAEFEEGLGVPQEERLSGRGWIGSFCKAYNIRQIRRHGESASVDPAVAEAEQARCSAMNEDYPPEHRFNSDESSFFWTAPPDRGLATREMHGKKKDKKRITLLYACNETAMRNYWRKSGITRVQAGEGARQTTIEANENATLATCNKELQAWGIMRAFLLTSMTRPDAEKQLLDVFKDAYDETRWLPTLNEITETEPDSDLTPLLEKIETHLKNHSTVRHTAPASSTAPVSSDLTATEKELLEHVQELRARNCIHGRMLTMEEMLNPVEENEIGESEYRFGEKAVEKIIEKVTYEEKVKRGEIIEVDDDDEDEETLPDVSLKDLISGLQMLELQCKTGHIDDPQVAEEAMELERALLRFRGSVTKLRRSKTQQTSILHYVQK</sequence>
<dbReference type="PANTHER" id="PTHR19303">
    <property type="entry name" value="TRANSPOSON"/>
    <property type="match status" value="1"/>
</dbReference>
<dbReference type="PROSITE" id="PS51253">
    <property type="entry name" value="HTH_CENPB"/>
    <property type="match status" value="1"/>
</dbReference>
<evidence type="ECO:0000259" key="2">
    <source>
        <dbReference type="PROSITE" id="PS51253"/>
    </source>
</evidence>
<name>A0A8H5CZN9_9AGAR</name>
<evidence type="ECO:0000313" key="4">
    <source>
        <dbReference type="Proteomes" id="UP000559256"/>
    </source>
</evidence>
<comment type="caution">
    <text evidence="3">The sequence shown here is derived from an EMBL/GenBank/DDBJ whole genome shotgun (WGS) entry which is preliminary data.</text>
</comment>
<proteinExistence type="predicted"/>
<accession>A0A8H5CZN9</accession>
<feature type="domain" description="HTH CENPB-type" evidence="2">
    <location>
        <begin position="104"/>
        <end position="178"/>
    </location>
</feature>
<organism evidence="3 4">
    <name type="scientific">Tetrapyrgos nigripes</name>
    <dbReference type="NCBI Taxonomy" id="182062"/>
    <lineage>
        <taxon>Eukaryota</taxon>
        <taxon>Fungi</taxon>
        <taxon>Dikarya</taxon>
        <taxon>Basidiomycota</taxon>
        <taxon>Agaricomycotina</taxon>
        <taxon>Agaricomycetes</taxon>
        <taxon>Agaricomycetidae</taxon>
        <taxon>Agaricales</taxon>
        <taxon>Marasmiineae</taxon>
        <taxon>Marasmiaceae</taxon>
        <taxon>Tetrapyrgos</taxon>
    </lineage>
</organism>
<evidence type="ECO:0000256" key="1">
    <source>
        <dbReference type="ARBA" id="ARBA00023125"/>
    </source>
</evidence>
<dbReference type="Gene3D" id="1.10.10.60">
    <property type="entry name" value="Homeodomain-like"/>
    <property type="match status" value="1"/>
</dbReference>
<dbReference type="OrthoDB" id="3066548at2759"/>
<dbReference type="Pfam" id="PF03221">
    <property type="entry name" value="HTH_Tnp_Tc5"/>
    <property type="match status" value="1"/>
</dbReference>
<dbReference type="Proteomes" id="UP000559256">
    <property type="component" value="Unassembled WGS sequence"/>
</dbReference>